<dbReference type="Pfam" id="PF05157">
    <property type="entry name" value="MshEN"/>
    <property type="match status" value="1"/>
</dbReference>
<evidence type="ECO:0000313" key="5">
    <source>
        <dbReference type="EMBL" id="PJA46627.1"/>
    </source>
</evidence>
<keyword evidence="3" id="KW-0067">ATP-binding</keyword>
<dbReference type="GO" id="GO:0016887">
    <property type="term" value="F:ATP hydrolysis activity"/>
    <property type="evidence" value="ECO:0007669"/>
    <property type="project" value="TreeGrafter"/>
</dbReference>
<dbReference type="SUPFAM" id="SSF160246">
    <property type="entry name" value="EspE N-terminal domain-like"/>
    <property type="match status" value="1"/>
</dbReference>
<dbReference type="InterPro" id="IPR003593">
    <property type="entry name" value="AAA+_ATPase"/>
</dbReference>
<evidence type="ECO:0000256" key="1">
    <source>
        <dbReference type="ARBA" id="ARBA00006611"/>
    </source>
</evidence>
<evidence type="ECO:0000256" key="2">
    <source>
        <dbReference type="ARBA" id="ARBA00022741"/>
    </source>
</evidence>
<sequence>MLSKEQLYEALVEGGGVTREEFMKAAQSRSAKTKGIDSVLVSDGSLTEAQLGQLVASWFGVRHFDPAQTKPQDDVILLVPEAFARKKHLLPISQTEDSVVLAVTNPHDVTLQALLEKYLRREVVFYYSTEREILSNLFLFQKDPKVAFKNILEGADLNSDDSDGVVVKLVNAIFDYSYQTRTSDVHIEPEDEFTQIRFRIDGILQDIAEFPKKIHDPVITRLKVLSKLATDEKRAAQDGRISYTNDFGDKIDIRLSIVPTTNGEKAVMRLLAAKTRQFSLTDLGLSEAHFELFKKAIKKPWGMILVTGPTGSGKSTTLYAALKVLNKREVNIATIEDPVEYDVDGISQIQVNPKTNLTFAKGLRSIVRQDPDIIMVGEIRDGETADISVNAAMTGHLVFSSLHTNDAATAFPRLKDMGVEDFLVSSTILVVIAQRLVRRICLNCIKSVNISEQELKTINHLPHLKKYFSDVTGKKSLSGIRVFHGQGCKICKNTGYKGRTGIFELLAVTDEIREAVMSNKDADQVKEIAVKQGMSTMLFDGVQKILTGETTLEEVLRVTQE</sequence>
<accession>A0A2M7XFH2</accession>
<organism evidence="5 6">
    <name type="scientific">Candidatus Uhrbacteria bacterium CG_4_9_14_3_um_filter_41_35</name>
    <dbReference type="NCBI Taxonomy" id="1975034"/>
    <lineage>
        <taxon>Bacteria</taxon>
        <taxon>Candidatus Uhriibacteriota</taxon>
    </lineage>
</organism>
<evidence type="ECO:0000313" key="6">
    <source>
        <dbReference type="Proteomes" id="UP000231263"/>
    </source>
</evidence>
<dbReference type="GO" id="GO:0005886">
    <property type="term" value="C:plasma membrane"/>
    <property type="evidence" value="ECO:0007669"/>
    <property type="project" value="TreeGrafter"/>
</dbReference>
<dbReference type="InterPro" id="IPR007831">
    <property type="entry name" value="T2SS_GspE_N"/>
</dbReference>
<dbReference type="AlphaFoldDB" id="A0A2M7XFH2"/>
<reference evidence="6" key="1">
    <citation type="submission" date="2017-09" db="EMBL/GenBank/DDBJ databases">
        <title>Depth-based differentiation of microbial function through sediment-hosted aquifers and enrichment of novel symbionts in the deep terrestrial subsurface.</title>
        <authorList>
            <person name="Probst A.J."/>
            <person name="Ladd B."/>
            <person name="Jarett J.K."/>
            <person name="Geller-Mcgrath D.E."/>
            <person name="Sieber C.M.K."/>
            <person name="Emerson J.B."/>
            <person name="Anantharaman K."/>
            <person name="Thomas B.C."/>
            <person name="Malmstrom R."/>
            <person name="Stieglmeier M."/>
            <person name="Klingl A."/>
            <person name="Woyke T."/>
            <person name="Ryan C.M."/>
            <person name="Banfield J.F."/>
        </authorList>
    </citation>
    <scope>NUCLEOTIDE SEQUENCE [LARGE SCALE GENOMIC DNA]</scope>
</reference>
<comment type="caution">
    <text evidence="5">The sequence shown here is derived from an EMBL/GenBank/DDBJ whole genome shotgun (WGS) entry which is preliminary data.</text>
</comment>
<dbReference type="EMBL" id="PFWT01000009">
    <property type="protein sequence ID" value="PJA46627.1"/>
    <property type="molecule type" value="Genomic_DNA"/>
</dbReference>
<dbReference type="GO" id="GO:0005524">
    <property type="term" value="F:ATP binding"/>
    <property type="evidence" value="ECO:0007669"/>
    <property type="project" value="UniProtKB-KW"/>
</dbReference>
<evidence type="ECO:0000259" key="4">
    <source>
        <dbReference type="PROSITE" id="PS00662"/>
    </source>
</evidence>
<dbReference type="SUPFAM" id="SSF52540">
    <property type="entry name" value="P-loop containing nucleoside triphosphate hydrolases"/>
    <property type="match status" value="1"/>
</dbReference>
<keyword evidence="2" id="KW-0547">Nucleotide-binding</keyword>
<dbReference type="Gene3D" id="3.30.450.90">
    <property type="match status" value="1"/>
</dbReference>
<dbReference type="Pfam" id="PF00437">
    <property type="entry name" value="T2SSE"/>
    <property type="match status" value="1"/>
</dbReference>
<dbReference type="InterPro" id="IPR001482">
    <property type="entry name" value="T2SS/T4SS_dom"/>
</dbReference>
<dbReference type="FunFam" id="3.40.50.300:FF:000398">
    <property type="entry name" value="Type IV pilus assembly ATPase PilB"/>
    <property type="match status" value="1"/>
</dbReference>
<dbReference type="PROSITE" id="PS00662">
    <property type="entry name" value="T2SP_E"/>
    <property type="match status" value="1"/>
</dbReference>
<name>A0A2M7XFH2_9BACT</name>
<dbReference type="PANTHER" id="PTHR30258">
    <property type="entry name" value="TYPE II SECRETION SYSTEM PROTEIN GSPE-RELATED"/>
    <property type="match status" value="1"/>
</dbReference>
<dbReference type="SMART" id="SM00382">
    <property type="entry name" value="AAA"/>
    <property type="match status" value="1"/>
</dbReference>
<comment type="similarity">
    <text evidence="1">Belongs to the GSP E family.</text>
</comment>
<gene>
    <name evidence="5" type="ORF">CO173_02565</name>
</gene>
<dbReference type="PANTHER" id="PTHR30258:SF1">
    <property type="entry name" value="PROTEIN TRANSPORT PROTEIN HOFB HOMOLOG"/>
    <property type="match status" value="1"/>
</dbReference>
<evidence type="ECO:0000256" key="3">
    <source>
        <dbReference type="ARBA" id="ARBA00022840"/>
    </source>
</evidence>
<dbReference type="CDD" id="cd01129">
    <property type="entry name" value="PulE-GspE-like"/>
    <property type="match status" value="1"/>
</dbReference>
<dbReference type="InterPro" id="IPR037257">
    <property type="entry name" value="T2SS_E_N_sf"/>
</dbReference>
<dbReference type="Gene3D" id="3.40.50.300">
    <property type="entry name" value="P-loop containing nucleotide triphosphate hydrolases"/>
    <property type="match status" value="1"/>
</dbReference>
<protein>
    <submittedName>
        <fullName evidence="5">Type II secretion system protein GspE</fullName>
    </submittedName>
</protein>
<dbReference type="Gene3D" id="3.30.300.160">
    <property type="entry name" value="Type II secretion system, protein E, N-terminal domain"/>
    <property type="match status" value="1"/>
</dbReference>
<dbReference type="InterPro" id="IPR027417">
    <property type="entry name" value="P-loop_NTPase"/>
</dbReference>
<dbReference type="Proteomes" id="UP000231263">
    <property type="component" value="Unassembled WGS sequence"/>
</dbReference>
<proteinExistence type="inferred from homology"/>
<feature type="domain" description="Bacterial type II secretion system protein E" evidence="4">
    <location>
        <begin position="367"/>
        <end position="381"/>
    </location>
</feature>